<feature type="transmembrane region" description="Helical" evidence="1">
    <location>
        <begin position="49"/>
        <end position="73"/>
    </location>
</feature>
<accession>A0A292ZNU8</accession>
<keyword evidence="1" id="KW-0472">Membrane</keyword>
<dbReference type="Proteomes" id="UP000221538">
    <property type="component" value="Unassembled WGS sequence"/>
</dbReference>
<evidence type="ECO:0000313" key="3">
    <source>
        <dbReference type="Proteomes" id="UP000221538"/>
    </source>
</evidence>
<evidence type="ECO:0000256" key="1">
    <source>
        <dbReference type="SAM" id="Phobius"/>
    </source>
</evidence>
<organism evidence="2 3">
    <name type="scientific">Sphingobium fuliginis (strain ATCC 27551)</name>
    <dbReference type="NCBI Taxonomy" id="336203"/>
    <lineage>
        <taxon>Bacteria</taxon>
        <taxon>Pseudomonadati</taxon>
        <taxon>Pseudomonadota</taxon>
        <taxon>Alphaproteobacteria</taxon>
        <taxon>Sphingomonadales</taxon>
        <taxon>Sphingomonadaceae</taxon>
        <taxon>Sphingobium</taxon>
    </lineage>
</organism>
<sequence length="96" mass="10446">MSDWHEHLVARIGLRLAGLILLISTWPEGGLLRRLVMENPAADMTMTEFALAALLFLSASAGAALTMMGARLWQPVELSARWTSAMGDLPRVGGWV</sequence>
<gene>
    <name evidence="2" type="ORF">SFOMI_5196</name>
</gene>
<dbReference type="RefSeq" id="WP_099186969.1">
    <property type="nucleotide sequence ID" value="NZ_BEWI01000032.1"/>
</dbReference>
<comment type="caution">
    <text evidence="2">The sequence shown here is derived from an EMBL/GenBank/DDBJ whole genome shotgun (WGS) entry which is preliminary data.</text>
</comment>
<evidence type="ECO:0000313" key="2">
    <source>
        <dbReference type="EMBL" id="GAY24616.1"/>
    </source>
</evidence>
<keyword evidence="1" id="KW-0812">Transmembrane</keyword>
<keyword evidence="1" id="KW-1133">Transmembrane helix</keyword>
<feature type="transmembrane region" description="Helical" evidence="1">
    <location>
        <begin position="12"/>
        <end position="29"/>
    </location>
</feature>
<dbReference type="AlphaFoldDB" id="A0A292ZNU8"/>
<reference evidence="2 3" key="2">
    <citation type="journal article" date="2013" name="Environ. Sci. Technol.">
        <title>The 4-tert-butylphenol-utilizing bacterium Sphingobium fuliginis OMI can degrade bisphenols via phenolic ring hydroxylation and meta-cleavage pathway.</title>
        <authorList>
            <person name="Ogata Y."/>
            <person name="Goda S."/>
            <person name="Toyama T."/>
            <person name="Sei K."/>
            <person name="Ike M."/>
        </authorList>
    </citation>
    <scope>NUCLEOTIDE SEQUENCE [LARGE SCALE GENOMIC DNA]</scope>
    <source>
        <strain evidence="2 3">OMI</strain>
    </source>
</reference>
<dbReference type="EMBL" id="BEWI01000032">
    <property type="protein sequence ID" value="GAY24616.1"/>
    <property type="molecule type" value="Genomic_DNA"/>
</dbReference>
<protein>
    <submittedName>
        <fullName evidence="2">Uncharacterized protein</fullName>
    </submittedName>
</protein>
<name>A0A292ZNU8_SPHSA</name>
<proteinExistence type="predicted"/>
<reference evidence="2 3" key="1">
    <citation type="journal article" date="2013" name="Biodegradation">
        <title>Occurrence of 4-tert-butylphenol (4-t-BP) biodegradation in an aquatic sample caused by the presence of Spirodela polyrrhiza and isolation of a 4-t-BP-utilizing bacterium.</title>
        <authorList>
            <person name="Ogata Y."/>
            <person name="Toyama T."/>
            <person name="Yu N."/>
            <person name="Wang X."/>
            <person name="Sei K."/>
            <person name="Ike M."/>
        </authorList>
    </citation>
    <scope>NUCLEOTIDE SEQUENCE [LARGE SCALE GENOMIC DNA]</scope>
    <source>
        <strain evidence="2 3">OMI</strain>
    </source>
</reference>